<dbReference type="Pfam" id="PF00588">
    <property type="entry name" value="SpoU_methylase"/>
    <property type="match status" value="1"/>
</dbReference>
<comment type="catalytic activity">
    <reaction evidence="6">
        <text>cytidine(34) in tRNA + S-adenosyl-L-methionine = 2'-O-methylcytidine(34) in tRNA + S-adenosyl-L-homocysteine + H(+)</text>
        <dbReference type="Rhea" id="RHEA:43084"/>
        <dbReference type="Rhea" id="RHEA-COMP:10331"/>
        <dbReference type="Rhea" id="RHEA-COMP:10332"/>
        <dbReference type="ChEBI" id="CHEBI:15378"/>
        <dbReference type="ChEBI" id="CHEBI:57856"/>
        <dbReference type="ChEBI" id="CHEBI:59789"/>
        <dbReference type="ChEBI" id="CHEBI:74495"/>
        <dbReference type="ChEBI" id="CHEBI:82748"/>
        <dbReference type="EC" id="2.1.1.207"/>
    </reaction>
</comment>
<dbReference type="SUPFAM" id="SSF75217">
    <property type="entry name" value="alpha/beta knot"/>
    <property type="match status" value="1"/>
</dbReference>
<evidence type="ECO:0000256" key="1">
    <source>
        <dbReference type="ARBA" id="ARBA00022490"/>
    </source>
</evidence>
<evidence type="ECO:0000256" key="4">
    <source>
        <dbReference type="ARBA" id="ARBA00022691"/>
    </source>
</evidence>
<sequence length="181" mass="20472">MEYNDTREIKGGPAVLNIVLVEPEIPQNTGNIARTCAATRSRLHLIKPLGFDISEKAVRRAGLDYWNMVDLQVYEGLDHFFEVNPAPDLWLATTKAPRDYTQAVFRDNCWLFFGKETAGLPEGFRRQYPDRCIRIPMRPDARSLNLANSVAVLTYEALRQLDFPGLSGEGEMAEKGRSQVL</sequence>
<dbReference type="GO" id="GO:0003723">
    <property type="term" value="F:RNA binding"/>
    <property type="evidence" value="ECO:0007669"/>
    <property type="project" value="InterPro"/>
</dbReference>
<comment type="similarity">
    <text evidence="6">Belongs to the class IV-like SAM-binding methyltransferase superfamily. RNA methyltransferase TrmH family. TrmL subfamily.</text>
</comment>
<dbReference type="EC" id="2.1.1.207" evidence="6"/>
<dbReference type="GO" id="GO:0005737">
    <property type="term" value="C:cytoplasm"/>
    <property type="evidence" value="ECO:0007669"/>
    <property type="project" value="UniProtKB-SubCell"/>
</dbReference>
<comment type="caution">
    <text evidence="9">The sequence shown here is derived from an EMBL/GenBank/DDBJ whole genome shotgun (WGS) entry which is preliminary data.</text>
</comment>
<evidence type="ECO:0000256" key="7">
    <source>
        <dbReference type="PIRSR" id="PIRSR029256-1"/>
    </source>
</evidence>
<dbReference type="InterPro" id="IPR016914">
    <property type="entry name" value="TrmL"/>
</dbReference>
<dbReference type="GO" id="GO:0008757">
    <property type="term" value="F:S-adenosylmethionine-dependent methyltransferase activity"/>
    <property type="evidence" value="ECO:0007669"/>
    <property type="project" value="UniProtKB-UniRule"/>
</dbReference>
<feature type="binding site" evidence="6 7">
    <location>
        <position position="114"/>
    </location>
    <ligand>
        <name>S-adenosyl-L-methionine</name>
        <dbReference type="ChEBI" id="CHEBI:59789"/>
    </ligand>
</feature>
<evidence type="ECO:0000313" key="10">
    <source>
        <dbReference type="Proteomes" id="UP000628736"/>
    </source>
</evidence>
<dbReference type="HAMAP" id="MF_01885">
    <property type="entry name" value="tRNA_methyltr_TrmL"/>
    <property type="match status" value="1"/>
</dbReference>
<feature type="domain" description="tRNA/rRNA methyltransferase SpoU type" evidence="8">
    <location>
        <begin position="16"/>
        <end position="155"/>
    </location>
</feature>
<dbReference type="CDD" id="cd18094">
    <property type="entry name" value="SpoU-like_TrmL"/>
    <property type="match status" value="1"/>
</dbReference>
<accession>A0A8J6MC44</accession>
<evidence type="ECO:0000256" key="6">
    <source>
        <dbReference type="HAMAP-Rule" id="MF_01885"/>
    </source>
</evidence>
<dbReference type="Gene3D" id="3.40.1280.10">
    <property type="match status" value="1"/>
</dbReference>
<dbReference type="InterPro" id="IPR029028">
    <property type="entry name" value="Alpha/beta_knot_MTases"/>
</dbReference>
<keyword evidence="10" id="KW-1185">Reference proteome</keyword>
<dbReference type="GO" id="GO:0042802">
    <property type="term" value="F:identical protein binding"/>
    <property type="evidence" value="ECO:0007669"/>
    <property type="project" value="UniProtKB-ARBA"/>
</dbReference>
<evidence type="ECO:0000256" key="2">
    <source>
        <dbReference type="ARBA" id="ARBA00022603"/>
    </source>
</evidence>
<keyword evidence="2 6" id="KW-0489">Methyltransferase</keyword>
<evidence type="ECO:0000259" key="8">
    <source>
        <dbReference type="Pfam" id="PF00588"/>
    </source>
</evidence>
<organism evidence="9 10">
    <name type="scientific">Flintibacter hominis</name>
    <dbReference type="NCBI Taxonomy" id="2763048"/>
    <lineage>
        <taxon>Bacteria</taxon>
        <taxon>Bacillati</taxon>
        <taxon>Bacillota</taxon>
        <taxon>Clostridia</taxon>
        <taxon>Eubacteriales</taxon>
        <taxon>Flintibacter</taxon>
    </lineage>
</organism>
<proteinExistence type="inferred from homology"/>
<dbReference type="PANTHER" id="PTHR42971">
    <property type="entry name" value="TRNA (CYTIDINE(34)-2'-O)-METHYLTRANSFERASE"/>
    <property type="match status" value="1"/>
</dbReference>
<dbReference type="PANTHER" id="PTHR42971:SF1">
    <property type="entry name" value="TRNA (CYTIDINE(34)-2'-O)-METHYLTRANSFERASE"/>
    <property type="match status" value="1"/>
</dbReference>
<dbReference type="PIRSF" id="PIRSF029256">
    <property type="entry name" value="SpoU_TrmH_prd"/>
    <property type="match status" value="1"/>
</dbReference>
<evidence type="ECO:0000256" key="3">
    <source>
        <dbReference type="ARBA" id="ARBA00022679"/>
    </source>
</evidence>
<comment type="catalytic activity">
    <reaction evidence="6">
        <text>5-carboxymethylaminomethyluridine(34) in tRNA(Leu) + S-adenosyl-L-methionine = 5-carboxymethylaminomethyl-2'-O-methyluridine(34) in tRNA(Leu) + S-adenosyl-L-homocysteine + H(+)</text>
        <dbReference type="Rhea" id="RHEA:43088"/>
        <dbReference type="Rhea" id="RHEA-COMP:10333"/>
        <dbReference type="Rhea" id="RHEA-COMP:10334"/>
        <dbReference type="ChEBI" id="CHEBI:15378"/>
        <dbReference type="ChEBI" id="CHEBI:57856"/>
        <dbReference type="ChEBI" id="CHEBI:59789"/>
        <dbReference type="ChEBI" id="CHEBI:74508"/>
        <dbReference type="ChEBI" id="CHEBI:74511"/>
        <dbReference type="EC" id="2.1.1.207"/>
    </reaction>
</comment>
<keyword evidence="5 6" id="KW-0819">tRNA processing</keyword>
<dbReference type="FunFam" id="3.40.1280.10:FF:000002">
    <property type="entry name" value="Peptidylprolyl isomerase"/>
    <property type="match status" value="1"/>
</dbReference>
<keyword evidence="4 6" id="KW-0949">S-adenosyl-L-methionine</keyword>
<evidence type="ECO:0000256" key="5">
    <source>
        <dbReference type="ARBA" id="ARBA00022694"/>
    </source>
</evidence>
<comment type="subcellular location">
    <subcellularLocation>
        <location evidence="6">Cytoplasm</location>
    </subcellularLocation>
</comment>
<dbReference type="GO" id="GO:0002130">
    <property type="term" value="P:wobble position ribose methylation"/>
    <property type="evidence" value="ECO:0007669"/>
    <property type="project" value="TreeGrafter"/>
</dbReference>
<dbReference type="AlphaFoldDB" id="A0A8J6MC44"/>
<feature type="binding site" evidence="6 7">
    <location>
        <position position="135"/>
    </location>
    <ligand>
        <name>S-adenosyl-L-methionine</name>
        <dbReference type="ChEBI" id="CHEBI:59789"/>
    </ligand>
</feature>
<dbReference type="InterPro" id="IPR029026">
    <property type="entry name" value="tRNA_m1G_MTases_N"/>
</dbReference>
<gene>
    <name evidence="9" type="ORF">H8S11_01215</name>
</gene>
<reference evidence="9" key="1">
    <citation type="submission" date="2020-08" db="EMBL/GenBank/DDBJ databases">
        <title>Genome public.</title>
        <authorList>
            <person name="Liu C."/>
            <person name="Sun Q."/>
        </authorList>
    </citation>
    <scope>NUCLEOTIDE SEQUENCE</scope>
    <source>
        <strain evidence="9">NSJ-23</strain>
    </source>
</reference>
<keyword evidence="3 6" id="KW-0808">Transferase</keyword>
<dbReference type="InterPro" id="IPR001537">
    <property type="entry name" value="SpoU_MeTrfase"/>
</dbReference>
<dbReference type="Proteomes" id="UP000628736">
    <property type="component" value="Unassembled WGS sequence"/>
</dbReference>
<comment type="function">
    <text evidence="6">Could methylate the ribose at the nucleotide 34 wobble position in tRNA.</text>
</comment>
<name>A0A8J6MC44_9FIRM</name>
<dbReference type="EMBL" id="JACOPO010000001">
    <property type="protein sequence ID" value="MBC5721446.1"/>
    <property type="molecule type" value="Genomic_DNA"/>
</dbReference>
<evidence type="ECO:0000313" key="9">
    <source>
        <dbReference type="EMBL" id="MBC5721446.1"/>
    </source>
</evidence>
<dbReference type="GO" id="GO:0008175">
    <property type="term" value="F:tRNA methyltransferase activity"/>
    <property type="evidence" value="ECO:0007669"/>
    <property type="project" value="UniProtKB-UniRule"/>
</dbReference>
<protein>
    <recommendedName>
        <fullName evidence="6">Putative tRNA (cytidine(34)-2'-O)-methyltransferase</fullName>
        <ecNumber evidence="6">2.1.1.207</ecNumber>
    </recommendedName>
    <alternativeName>
        <fullName evidence="6">tRNA (cytidine/uridine-2'-O-)-methyltransferase</fullName>
    </alternativeName>
</protein>
<keyword evidence="1 6" id="KW-0963">Cytoplasm</keyword>
<comment type="caution">
    <text evidence="6">Lacks conserved residue(s) required for the propagation of feature annotation.</text>
</comment>
<feature type="binding site" evidence="6 7">
    <location>
        <position position="143"/>
    </location>
    <ligand>
        <name>S-adenosyl-L-methionine</name>
        <dbReference type="ChEBI" id="CHEBI:59789"/>
    </ligand>
</feature>